<dbReference type="Proteomes" id="UP000710815">
    <property type="component" value="Unassembled WGS sequence"/>
</dbReference>
<reference evidence="2 3" key="2">
    <citation type="journal article" date="2021" name="Syst. Appl. Microbiol.">
        <title>Phylogenetic classification of ten novel species belonging to the genus Bifidobacterium comprising B. phasiani sp. nov., B. pongonis sp. nov., B. saguinibicoloris sp. nov., B. colobi sp. nov., B. simiiventris sp. nov., B. santillanense sp. nov., B. miconis sp. nov., B. amazonense sp. nov., B. pluvialisilvae sp. nov., and B. miconisargentati sp. nov.</title>
        <authorList>
            <person name="Lugli G.A."/>
            <person name="Calvete-Torre I."/>
            <person name="Alessandri G."/>
            <person name="Milani C."/>
            <person name="Turroni F."/>
            <person name="Laiolo P."/>
            <person name="Ossiprandi M.C."/>
            <person name="Margolles A."/>
            <person name="Ruiz L."/>
            <person name="Ventura M."/>
        </authorList>
    </citation>
    <scope>NUCLEOTIDE SEQUENCE [LARGE SCALE GENOMIC DNA]</scope>
    <source>
        <strain evidence="2 3">MA1</strain>
    </source>
</reference>
<name>A0ABS9VVX3_9BIFI</name>
<comment type="caution">
    <text evidence="2">The sequence shown here is derived from an EMBL/GenBank/DDBJ whole genome shotgun (WGS) entry which is preliminary data.</text>
</comment>
<dbReference type="Gene3D" id="1.20.5.340">
    <property type="match status" value="1"/>
</dbReference>
<proteinExistence type="predicted"/>
<accession>A0ABS9VVX3</accession>
<reference evidence="2 3" key="1">
    <citation type="journal article" date="2021" name="Environ. Microbiol.">
        <title>Genetic insights into the dark matter of the mammalian gut microbiota through targeted genome reconstruction.</title>
        <authorList>
            <person name="Lugli G.A."/>
            <person name="Alessandri G."/>
            <person name="Milani C."/>
            <person name="Viappiani A."/>
            <person name="Fontana F."/>
            <person name="Tarracchini C."/>
            <person name="Mancabelli L."/>
            <person name="Argentini C."/>
            <person name="Ruiz L."/>
            <person name="Margolles A."/>
            <person name="van Sinderen D."/>
            <person name="Turroni F."/>
            <person name="Ventura M."/>
        </authorList>
    </citation>
    <scope>NUCLEOTIDE SEQUENCE [LARGE SCALE GENOMIC DNA]</scope>
    <source>
        <strain evidence="2 3">MA1</strain>
    </source>
</reference>
<gene>
    <name evidence="2" type="ORF">JS533_008135</name>
</gene>
<dbReference type="RefSeq" id="WP_241513930.1">
    <property type="nucleotide sequence ID" value="NZ_JAFEJT020000031.1"/>
</dbReference>
<organism evidence="2 3">
    <name type="scientific">Bifidobacterium amazonense</name>
    <dbReference type="NCBI Taxonomy" id="2809027"/>
    <lineage>
        <taxon>Bacteria</taxon>
        <taxon>Bacillati</taxon>
        <taxon>Actinomycetota</taxon>
        <taxon>Actinomycetes</taxon>
        <taxon>Bifidobacteriales</taxon>
        <taxon>Bifidobacteriaceae</taxon>
        <taxon>Bifidobacterium</taxon>
    </lineage>
</organism>
<keyword evidence="1" id="KW-0175">Coiled coil</keyword>
<protein>
    <submittedName>
        <fullName evidence="2">Uncharacterized protein</fullName>
    </submittedName>
</protein>
<evidence type="ECO:0000256" key="1">
    <source>
        <dbReference type="SAM" id="Coils"/>
    </source>
</evidence>
<sequence length="233" mass="24817">MSIIAAIVAAALLLTVAFVAGRSSGDAQSAQRIDAVSRQLKDSQTQLKELKAKYGEVLDDRGSLQTSNDELSAKNDDLTKKNKDLTAKNTELEAANKKLKADAAAAGGGLAKAGGLLLAVEGYSEQQEYGPDSLELHMTVRNNTAGTFSMVNIGYELRDSSGKTVGTKRYAFNELNTSVGPGQSIDVYDILYNVSNPSGLTAVPLDWNASAQSDNGPYINGRYDSKVKTYVLK</sequence>
<evidence type="ECO:0000313" key="3">
    <source>
        <dbReference type="Proteomes" id="UP000710815"/>
    </source>
</evidence>
<dbReference type="EMBL" id="JAFEJT020000031">
    <property type="protein sequence ID" value="MCH9276234.1"/>
    <property type="molecule type" value="Genomic_DNA"/>
</dbReference>
<evidence type="ECO:0000313" key="2">
    <source>
        <dbReference type="EMBL" id="MCH9276234.1"/>
    </source>
</evidence>
<feature type="coiled-coil region" evidence="1">
    <location>
        <begin position="33"/>
        <end position="102"/>
    </location>
</feature>
<keyword evidence="3" id="KW-1185">Reference proteome</keyword>